<evidence type="ECO:0000256" key="1">
    <source>
        <dbReference type="ARBA" id="ARBA00022723"/>
    </source>
</evidence>
<keyword evidence="6" id="KW-1185">Reference proteome</keyword>
<dbReference type="AlphaFoldDB" id="A0A194Q1G4"/>
<name>A0A194Q1G4_PAPXU</name>
<dbReference type="EMBL" id="KQ459579">
    <property type="protein sequence ID" value="KPI99422.1"/>
    <property type="molecule type" value="Genomic_DNA"/>
</dbReference>
<dbReference type="Gene3D" id="2.20.25.240">
    <property type="match status" value="1"/>
</dbReference>
<protein>
    <recommendedName>
        <fullName evidence="4">FLYWCH-type domain-containing protein</fullName>
    </recommendedName>
</protein>
<dbReference type="InterPro" id="IPR007588">
    <property type="entry name" value="Znf_FLYWCH"/>
</dbReference>
<evidence type="ECO:0000313" key="6">
    <source>
        <dbReference type="Proteomes" id="UP000053268"/>
    </source>
</evidence>
<sequence length="61" mass="7051">FGFTSGGKRCLDIGEQRFTVHQNEGVKIRWRCVKKTTGCSAFVTTIDNVIIRLRQQHNHDF</sequence>
<feature type="domain" description="FLYWCH-type" evidence="4">
    <location>
        <begin position="4"/>
        <end position="59"/>
    </location>
</feature>
<dbReference type="Proteomes" id="UP000053268">
    <property type="component" value="Unassembled WGS sequence"/>
</dbReference>
<proteinExistence type="predicted"/>
<evidence type="ECO:0000256" key="2">
    <source>
        <dbReference type="ARBA" id="ARBA00022771"/>
    </source>
</evidence>
<keyword evidence="2" id="KW-0863">Zinc-finger</keyword>
<dbReference type="GO" id="GO:0008270">
    <property type="term" value="F:zinc ion binding"/>
    <property type="evidence" value="ECO:0007669"/>
    <property type="project" value="UniProtKB-KW"/>
</dbReference>
<dbReference type="Pfam" id="PF04500">
    <property type="entry name" value="FLYWCH"/>
    <property type="match status" value="1"/>
</dbReference>
<keyword evidence="1" id="KW-0479">Metal-binding</keyword>
<evidence type="ECO:0000259" key="4">
    <source>
        <dbReference type="Pfam" id="PF04500"/>
    </source>
</evidence>
<reference evidence="5 6" key="1">
    <citation type="journal article" date="2015" name="Nat. Commun.">
        <title>Outbred genome sequencing and CRISPR/Cas9 gene editing in butterflies.</title>
        <authorList>
            <person name="Li X."/>
            <person name="Fan D."/>
            <person name="Zhang W."/>
            <person name="Liu G."/>
            <person name="Zhang L."/>
            <person name="Zhao L."/>
            <person name="Fang X."/>
            <person name="Chen L."/>
            <person name="Dong Y."/>
            <person name="Chen Y."/>
            <person name="Ding Y."/>
            <person name="Zhao R."/>
            <person name="Feng M."/>
            <person name="Zhu Y."/>
            <person name="Feng Y."/>
            <person name="Jiang X."/>
            <person name="Zhu D."/>
            <person name="Xiang H."/>
            <person name="Feng X."/>
            <person name="Li S."/>
            <person name="Wang J."/>
            <person name="Zhang G."/>
            <person name="Kronforst M.R."/>
            <person name="Wang W."/>
        </authorList>
    </citation>
    <scope>NUCLEOTIDE SEQUENCE [LARGE SCALE GENOMIC DNA]</scope>
    <source>
        <strain evidence="5">Ya'a_city_454_Px</strain>
        <tissue evidence="5">Whole body</tissue>
    </source>
</reference>
<evidence type="ECO:0000313" key="5">
    <source>
        <dbReference type="EMBL" id="KPI99422.1"/>
    </source>
</evidence>
<evidence type="ECO:0000256" key="3">
    <source>
        <dbReference type="ARBA" id="ARBA00022833"/>
    </source>
</evidence>
<gene>
    <name evidence="5" type="ORF">RR46_03787</name>
</gene>
<organism evidence="5 6">
    <name type="scientific">Papilio xuthus</name>
    <name type="common">Asian swallowtail butterfly</name>
    <dbReference type="NCBI Taxonomy" id="66420"/>
    <lineage>
        <taxon>Eukaryota</taxon>
        <taxon>Metazoa</taxon>
        <taxon>Ecdysozoa</taxon>
        <taxon>Arthropoda</taxon>
        <taxon>Hexapoda</taxon>
        <taxon>Insecta</taxon>
        <taxon>Pterygota</taxon>
        <taxon>Neoptera</taxon>
        <taxon>Endopterygota</taxon>
        <taxon>Lepidoptera</taxon>
        <taxon>Glossata</taxon>
        <taxon>Ditrysia</taxon>
        <taxon>Papilionoidea</taxon>
        <taxon>Papilionidae</taxon>
        <taxon>Papilioninae</taxon>
        <taxon>Papilio</taxon>
    </lineage>
</organism>
<feature type="non-terminal residue" evidence="5">
    <location>
        <position position="1"/>
    </location>
</feature>
<keyword evidence="3" id="KW-0862">Zinc</keyword>
<accession>A0A194Q1G4</accession>